<dbReference type="AlphaFoldDB" id="A0A0C9VMM8"/>
<evidence type="ECO:0000256" key="1">
    <source>
        <dbReference type="SAM" id="Phobius"/>
    </source>
</evidence>
<feature type="transmembrane region" description="Helical" evidence="1">
    <location>
        <begin position="113"/>
        <end position="130"/>
    </location>
</feature>
<name>A0A0C9VMM8_SPHS4</name>
<evidence type="ECO:0000313" key="4">
    <source>
        <dbReference type="Proteomes" id="UP000054279"/>
    </source>
</evidence>
<evidence type="ECO:0000313" key="3">
    <source>
        <dbReference type="EMBL" id="KIJ38901.1"/>
    </source>
</evidence>
<dbReference type="EMBL" id="KN837156">
    <property type="protein sequence ID" value="KIJ38901.1"/>
    <property type="molecule type" value="Genomic_DNA"/>
</dbReference>
<feature type="chain" id="PRO_5002205514" evidence="2">
    <location>
        <begin position="18"/>
        <end position="296"/>
    </location>
</feature>
<organism evidence="3 4">
    <name type="scientific">Sphaerobolus stellatus (strain SS14)</name>
    <dbReference type="NCBI Taxonomy" id="990650"/>
    <lineage>
        <taxon>Eukaryota</taxon>
        <taxon>Fungi</taxon>
        <taxon>Dikarya</taxon>
        <taxon>Basidiomycota</taxon>
        <taxon>Agaricomycotina</taxon>
        <taxon>Agaricomycetes</taxon>
        <taxon>Phallomycetidae</taxon>
        <taxon>Geastrales</taxon>
        <taxon>Sphaerobolaceae</taxon>
        <taxon>Sphaerobolus</taxon>
    </lineage>
</organism>
<feature type="signal peptide" evidence="2">
    <location>
        <begin position="1"/>
        <end position="17"/>
    </location>
</feature>
<accession>A0A0C9VMM8</accession>
<keyword evidence="4" id="KW-1185">Reference proteome</keyword>
<proteinExistence type="predicted"/>
<reference evidence="3 4" key="1">
    <citation type="submission" date="2014-06" db="EMBL/GenBank/DDBJ databases">
        <title>Evolutionary Origins and Diversification of the Mycorrhizal Mutualists.</title>
        <authorList>
            <consortium name="DOE Joint Genome Institute"/>
            <consortium name="Mycorrhizal Genomics Consortium"/>
            <person name="Kohler A."/>
            <person name="Kuo A."/>
            <person name="Nagy L.G."/>
            <person name="Floudas D."/>
            <person name="Copeland A."/>
            <person name="Barry K.W."/>
            <person name="Cichocki N."/>
            <person name="Veneault-Fourrey C."/>
            <person name="LaButti K."/>
            <person name="Lindquist E.A."/>
            <person name="Lipzen A."/>
            <person name="Lundell T."/>
            <person name="Morin E."/>
            <person name="Murat C."/>
            <person name="Riley R."/>
            <person name="Ohm R."/>
            <person name="Sun H."/>
            <person name="Tunlid A."/>
            <person name="Henrissat B."/>
            <person name="Grigoriev I.V."/>
            <person name="Hibbett D.S."/>
            <person name="Martin F."/>
        </authorList>
    </citation>
    <scope>NUCLEOTIDE SEQUENCE [LARGE SCALE GENOMIC DNA]</scope>
    <source>
        <strain evidence="3 4">SS14</strain>
    </source>
</reference>
<keyword evidence="1" id="KW-1133">Transmembrane helix</keyword>
<gene>
    <name evidence="3" type="ORF">M422DRAFT_49809</name>
</gene>
<protein>
    <submittedName>
        <fullName evidence="3">Uncharacterized protein</fullName>
    </submittedName>
</protein>
<feature type="transmembrane region" description="Helical" evidence="1">
    <location>
        <begin position="142"/>
        <end position="159"/>
    </location>
</feature>
<keyword evidence="1" id="KW-0812">Transmembrane</keyword>
<keyword evidence="1" id="KW-0472">Membrane</keyword>
<evidence type="ECO:0000256" key="2">
    <source>
        <dbReference type="SAM" id="SignalP"/>
    </source>
</evidence>
<dbReference type="Proteomes" id="UP000054279">
    <property type="component" value="Unassembled WGS sequence"/>
</dbReference>
<dbReference type="HOGENOM" id="CLU_940645_0_0_1"/>
<keyword evidence="2" id="KW-0732">Signal</keyword>
<sequence length="296" mass="33854">MALPSEFLVTLPPFLLTALCVLFCPPNPIPKHFSSFFVAFLPKLTVKEAEELDAQFALDDAKVVHGHASISTAEEEAAHAYFMLQDCYLVCSQHYNLVYNLRHQAHPFNLEPYTPLFVFVSWTYISYHLIGDSKYITSPYDIVILLIVHLTCAGGTLLYEDRTALWERTAQWTNLAIVSILIGMILLIAQNIFRRLYNSLHMDQFQLGPVAHQLILETAPWGRRHMGSLINPEDTPYFLALHKCPASTFFRRLLCSNGMDLFIEFVSTEVSVLLDFLGSFFLNHMYFFTEMTVKIS</sequence>
<feature type="transmembrane region" description="Helical" evidence="1">
    <location>
        <begin position="171"/>
        <end position="193"/>
    </location>
</feature>